<feature type="compositionally biased region" description="Polar residues" evidence="1">
    <location>
        <begin position="15"/>
        <end position="25"/>
    </location>
</feature>
<evidence type="ECO:0000256" key="1">
    <source>
        <dbReference type="SAM" id="MobiDB-lite"/>
    </source>
</evidence>
<gene>
    <name evidence="2" type="ORF">RDB_LOCUS60475</name>
</gene>
<dbReference type="AlphaFoldDB" id="A0A8H2XNS3"/>
<accession>A0A8H2XNS3</accession>
<name>A0A8H2XNS3_9AGAM</name>
<feature type="region of interest" description="Disordered" evidence="1">
    <location>
        <begin position="1"/>
        <end position="28"/>
    </location>
</feature>
<evidence type="ECO:0000313" key="2">
    <source>
        <dbReference type="EMBL" id="CAE6427627.1"/>
    </source>
</evidence>
<dbReference type="Proteomes" id="UP000663843">
    <property type="component" value="Unassembled WGS sequence"/>
</dbReference>
<protein>
    <submittedName>
        <fullName evidence="2">Uncharacterized protein</fullName>
    </submittedName>
</protein>
<dbReference type="EMBL" id="CAJMWT010001965">
    <property type="protein sequence ID" value="CAE6427627.1"/>
    <property type="molecule type" value="Genomic_DNA"/>
</dbReference>
<evidence type="ECO:0000313" key="3">
    <source>
        <dbReference type="Proteomes" id="UP000663843"/>
    </source>
</evidence>
<organism evidence="2 3">
    <name type="scientific">Rhizoctonia solani</name>
    <dbReference type="NCBI Taxonomy" id="456999"/>
    <lineage>
        <taxon>Eukaryota</taxon>
        <taxon>Fungi</taxon>
        <taxon>Dikarya</taxon>
        <taxon>Basidiomycota</taxon>
        <taxon>Agaricomycotina</taxon>
        <taxon>Agaricomycetes</taxon>
        <taxon>Cantharellales</taxon>
        <taxon>Ceratobasidiaceae</taxon>
        <taxon>Rhizoctonia</taxon>
    </lineage>
</organism>
<comment type="caution">
    <text evidence="2">The sequence shown here is derived from an EMBL/GenBank/DDBJ whole genome shotgun (WGS) entry which is preliminary data.</text>
</comment>
<reference evidence="2" key="1">
    <citation type="submission" date="2021-01" db="EMBL/GenBank/DDBJ databases">
        <authorList>
            <person name="Kaushik A."/>
        </authorList>
    </citation>
    <scope>NUCLEOTIDE SEQUENCE</scope>
    <source>
        <strain evidence="2">AG2-2IIIB</strain>
    </source>
</reference>
<sequence>MDQLRVSVDDIAQGDPTSPITSSSQVEEDLPASEKLLKSVFGSFYQDTLRADRLHIRRTYEDLDLVSDRLFDSGLKIRFDRGSKSSTVVTRSVMGLHETPTGSFLYLCQTDEDGNEVLLQGPLRIVVETSASESHQHMIEKSFKWLYETDYSVHVVITCNFTNIPSPGSNKPFEAEIAVWVRSGSRYLTLDYPCDECYGGHKHTAPGARSPSLVAHEGSGTFGRENGSRSQTPYIPPFDPLAHEHSHLDPGDPHREQRICCRSGNWIVAYDESTLAGQEEPELLLDVSLATPRKEATYRIELLGREGEE</sequence>
<proteinExistence type="predicted"/>